<comment type="caution">
    <text evidence="1">The sequence shown here is derived from an EMBL/GenBank/DDBJ whole genome shotgun (WGS) entry which is preliminary data.</text>
</comment>
<proteinExistence type="predicted"/>
<organism evidence="1 2">
    <name type="scientific">Crenichthys baileyi</name>
    <name type="common">White River springfish</name>
    <dbReference type="NCBI Taxonomy" id="28760"/>
    <lineage>
        <taxon>Eukaryota</taxon>
        <taxon>Metazoa</taxon>
        <taxon>Chordata</taxon>
        <taxon>Craniata</taxon>
        <taxon>Vertebrata</taxon>
        <taxon>Euteleostomi</taxon>
        <taxon>Actinopterygii</taxon>
        <taxon>Neopterygii</taxon>
        <taxon>Teleostei</taxon>
        <taxon>Neoteleostei</taxon>
        <taxon>Acanthomorphata</taxon>
        <taxon>Ovalentaria</taxon>
        <taxon>Atherinomorphae</taxon>
        <taxon>Cyprinodontiformes</taxon>
        <taxon>Goodeidae</taxon>
        <taxon>Crenichthys</taxon>
    </lineage>
</organism>
<evidence type="ECO:0000313" key="2">
    <source>
        <dbReference type="Proteomes" id="UP001311232"/>
    </source>
</evidence>
<protein>
    <submittedName>
        <fullName evidence="1">Uncharacterized protein</fullName>
    </submittedName>
</protein>
<dbReference type="Proteomes" id="UP001311232">
    <property type="component" value="Unassembled WGS sequence"/>
</dbReference>
<name>A0AAV9SL14_9TELE</name>
<keyword evidence="2" id="KW-1185">Reference proteome</keyword>
<reference evidence="1 2" key="1">
    <citation type="submission" date="2021-06" db="EMBL/GenBank/DDBJ databases">
        <authorList>
            <person name="Palmer J.M."/>
        </authorList>
    </citation>
    <scope>NUCLEOTIDE SEQUENCE [LARGE SCALE GENOMIC DNA]</scope>
    <source>
        <strain evidence="1 2">MEX-2019</strain>
        <tissue evidence="1">Muscle</tissue>
    </source>
</reference>
<dbReference type="AlphaFoldDB" id="A0AAV9SL14"/>
<accession>A0AAV9SL14</accession>
<gene>
    <name evidence="1" type="ORF">CRENBAI_010209</name>
</gene>
<evidence type="ECO:0000313" key="1">
    <source>
        <dbReference type="EMBL" id="KAK5622111.1"/>
    </source>
</evidence>
<sequence length="131" mass="14144">MQHWQIHCRPHLSPPPFLFSSPNSTPVLERLANNAIFNASDLGSKAFESPATAYTPSPPPLLSLSVCPTMSTLLSLLHGFDVDSAINAKPPHLLKRDVFPLIRHWWWIGGQGARKPGGDGKEDGGGGVKEG</sequence>
<dbReference type="EMBL" id="JAHHUM010000197">
    <property type="protein sequence ID" value="KAK5622111.1"/>
    <property type="molecule type" value="Genomic_DNA"/>
</dbReference>